<dbReference type="Gene3D" id="3.20.20.140">
    <property type="entry name" value="Metal-dependent hydrolases"/>
    <property type="match status" value="1"/>
</dbReference>
<dbReference type="PANTHER" id="PTHR43794:SF11">
    <property type="entry name" value="AMIDOHYDROLASE-RELATED DOMAIN-CONTAINING PROTEIN"/>
    <property type="match status" value="1"/>
</dbReference>
<feature type="binding site" evidence="4">
    <location>
        <position position="301"/>
    </location>
    <ligand>
        <name>Zn(2+)</name>
        <dbReference type="ChEBI" id="CHEBI:29105"/>
    </ligand>
</feature>
<evidence type="ECO:0000313" key="6">
    <source>
        <dbReference type="EMBL" id="SMP06751.1"/>
    </source>
</evidence>
<organism evidence="6 7">
    <name type="scientific">Venenivibrio stagnispumantis</name>
    <dbReference type="NCBI Taxonomy" id="407998"/>
    <lineage>
        <taxon>Bacteria</taxon>
        <taxon>Pseudomonadati</taxon>
        <taxon>Aquificota</taxon>
        <taxon>Aquificia</taxon>
        <taxon>Aquificales</taxon>
        <taxon>Hydrogenothermaceae</taxon>
        <taxon>Venenivibrio</taxon>
    </lineage>
</organism>
<dbReference type="AlphaFoldDB" id="A0AA45WKF2"/>
<dbReference type="HAMAP" id="MF_01281">
    <property type="entry name" value="MTA_SAH_deamin"/>
    <property type="match status" value="1"/>
</dbReference>
<evidence type="ECO:0000256" key="1">
    <source>
        <dbReference type="ARBA" id="ARBA00022723"/>
    </source>
</evidence>
<dbReference type="RefSeq" id="WP_265134477.1">
    <property type="nucleotide sequence ID" value="NZ_FXTX01000004.1"/>
</dbReference>
<dbReference type="GO" id="GO:0050270">
    <property type="term" value="F:S-adenosylhomocysteine deaminase activity"/>
    <property type="evidence" value="ECO:0007669"/>
    <property type="project" value="UniProtKB-UniRule"/>
</dbReference>
<keyword evidence="2 4" id="KW-0378">Hydrolase</keyword>
<dbReference type="InterPro" id="IPR011059">
    <property type="entry name" value="Metal-dep_hydrolase_composite"/>
</dbReference>
<gene>
    <name evidence="4" type="primary">mtaD</name>
    <name evidence="6" type="ORF">SAMN06264868_10469</name>
</gene>
<dbReference type="Pfam" id="PF01979">
    <property type="entry name" value="Amidohydro_1"/>
    <property type="match status" value="1"/>
</dbReference>
<feature type="binding site" evidence="4">
    <location>
        <position position="93"/>
    </location>
    <ligand>
        <name>substrate</name>
    </ligand>
</feature>
<dbReference type="InterPro" id="IPR032466">
    <property type="entry name" value="Metal_Hydrolase"/>
</dbReference>
<dbReference type="SUPFAM" id="SSF51556">
    <property type="entry name" value="Metallo-dependent hydrolases"/>
    <property type="match status" value="1"/>
</dbReference>
<comment type="cofactor">
    <cofactor evidence="4">
        <name>Zn(2+)</name>
        <dbReference type="ChEBI" id="CHEBI:29105"/>
    </cofactor>
    <text evidence="4">Binds 1 zinc ion per subunit.</text>
</comment>
<dbReference type="EC" id="3.5.4.31" evidence="4"/>
<evidence type="ECO:0000313" key="7">
    <source>
        <dbReference type="Proteomes" id="UP001157947"/>
    </source>
</evidence>
<dbReference type="EC" id="3.5.4.28" evidence="4"/>
<feature type="binding site" evidence="4">
    <location>
        <position position="216"/>
    </location>
    <ligand>
        <name>substrate</name>
    </ligand>
</feature>
<evidence type="ECO:0000259" key="5">
    <source>
        <dbReference type="Pfam" id="PF01979"/>
    </source>
</evidence>
<proteinExistence type="inferred from homology"/>
<keyword evidence="7" id="KW-1185">Reference proteome</keyword>
<comment type="catalytic activity">
    <reaction evidence="4">
        <text>S-methyl-5'-thioadenosine + H2O + H(+) = S-methyl-5'-thioinosine + NH4(+)</text>
        <dbReference type="Rhea" id="RHEA:25025"/>
        <dbReference type="ChEBI" id="CHEBI:15377"/>
        <dbReference type="ChEBI" id="CHEBI:15378"/>
        <dbReference type="ChEBI" id="CHEBI:17509"/>
        <dbReference type="ChEBI" id="CHEBI:28938"/>
        <dbReference type="ChEBI" id="CHEBI:48595"/>
        <dbReference type="EC" id="3.5.4.31"/>
    </reaction>
</comment>
<dbReference type="SUPFAM" id="SSF51338">
    <property type="entry name" value="Composite domain of metallo-dependent hydrolases"/>
    <property type="match status" value="1"/>
</dbReference>
<feature type="binding site" evidence="4">
    <location>
        <position position="213"/>
    </location>
    <ligand>
        <name>Zn(2+)</name>
        <dbReference type="ChEBI" id="CHEBI:29105"/>
    </ligand>
</feature>
<comment type="similarity">
    <text evidence="4">Belongs to the metallo-dependent hydrolases superfamily. MTA/SAH deaminase family.</text>
</comment>
<evidence type="ECO:0000256" key="4">
    <source>
        <dbReference type="HAMAP-Rule" id="MF_01281"/>
    </source>
</evidence>
<dbReference type="InterPro" id="IPR050287">
    <property type="entry name" value="MTA/SAH_deaminase"/>
</dbReference>
<protein>
    <recommendedName>
        <fullName evidence="4">5-methylthioadenosine/S-adenosylhomocysteine deaminase</fullName>
        <shortName evidence="4">MTA/SAH deaminase</shortName>
        <ecNumber evidence="4">3.5.4.28</ecNumber>
        <ecNumber evidence="4">3.5.4.31</ecNumber>
    </recommendedName>
</protein>
<dbReference type="FunFam" id="3.20.20.140:FF:000014">
    <property type="entry name" value="5-methylthioadenosine/S-adenosylhomocysteine deaminase"/>
    <property type="match status" value="1"/>
</dbReference>
<dbReference type="PANTHER" id="PTHR43794">
    <property type="entry name" value="AMINOHYDROLASE SSNA-RELATED"/>
    <property type="match status" value="1"/>
</dbReference>
<comment type="caution">
    <text evidence="6">The sequence shown here is derived from an EMBL/GenBank/DDBJ whole genome shotgun (WGS) entry which is preliminary data.</text>
</comment>
<evidence type="ECO:0000256" key="2">
    <source>
        <dbReference type="ARBA" id="ARBA00022801"/>
    </source>
</evidence>
<dbReference type="InterPro" id="IPR006680">
    <property type="entry name" value="Amidohydro-rel"/>
</dbReference>
<feature type="binding site" evidence="4">
    <location>
        <position position="301"/>
    </location>
    <ligand>
        <name>substrate</name>
    </ligand>
</feature>
<reference evidence="6" key="1">
    <citation type="submission" date="2017-05" db="EMBL/GenBank/DDBJ databases">
        <authorList>
            <person name="Varghese N."/>
            <person name="Submissions S."/>
        </authorList>
    </citation>
    <scope>NUCLEOTIDE SEQUENCE</scope>
    <source>
        <strain evidence="6">DSM 18763</strain>
    </source>
</reference>
<comment type="catalytic activity">
    <reaction evidence="4">
        <text>S-adenosyl-L-homocysteine + H2O + H(+) = S-inosyl-L-homocysteine + NH4(+)</text>
        <dbReference type="Rhea" id="RHEA:20716"/>
        <dbReference type="ChEBI" id="CHEBI:15377"/>
        <dbReference type="ChEBI" id="CHEBI:15378"/>
        <dbReference type="ChEBI" id="CHEBI:28938"/>
        <dbReference type="ChEBI" id="CHEBI:57856"/>
        <dbReference type="ChEBI" id="CHEBI:57985"/>
        <dbReference type="EC" id="3.5.4.28"/>
    </reaction>
</comment>
<feature type="binding site" evidence="4">
    <location>
        <position position="66"/>
    </location>
    <ligand>
        <name>Zn(2+)</name>
        <dbReference type="ChEBI" id="CHEBI:29105"/>
    </ligand>
</feature>
<dbReference type="EMBL" id="FXTX01000004">
    <property type="protein sequence ID" value="SMP06751.1"/>
    <property type="molecule type" value="Genomic_DNA"/>
</dbReference>
<dbReference type="InterPro" id="IPR023512">
    <property type="entry name" value="Deaminase_MtaD/DadD"/>
</dbReference>
<feature type="binding site" evidence="4">
    <location>
        <position position="64"/>
    </location>
    <ligand>
        <name>Zn(2+)</name>
        <dbReference type="ChEBI" id="CHEBI:29105"/>
    </ligand>
</feature>
<feature type="domain" description="Amidohydrolase-related" evidence="5">
    <location>
        <begin position="55"/>
        <end position="405"/>
    </location>
</feature>
<comment type="function">
    <text evidence="4">Catalyzes the deamination of 5-methylthioadenosine and S-adenosyl-L-homocysteine into 5-methylthioinosine and S-inosyl-L-homocysteine, respectively. Is also able to deaminate adenosine.</text>
</comment>
<name>A0AA45WKF2_9AQUI</name>
<sequence length="434" mass="48478">MKADLVIKNGYILTMDENFTEYKNGNIAIKDGKILDIGENINYEADEIIDAGGNVVLPGLINTHTHAAMTLLRGYGSDNPLKVWLEQYIWPVERKFVSYEFVKDGTDIACYEMLRNGVTTFVDMYFYENAVADAVLQAKMRAVLCTGILDFPTPGAKTPDEGIEKTKDFIKEYKESRYIYPCIGPHAPYTCSPQTLQKAMQVAEDYDVLFHIHLSETEHEVQDILNRYNATPVKHLDNIGVLNDRVLAAHMVHPTEEEIYLMAEKKVKISHCPESNLKLASGIAPVPKMIEAGITVSIGTDGTASNDDLDILGEISTAAKLHKGYNKNPVLLNAKQALSMATREGAKALRLQDKIGTLEKGKYADIIIIDINQPHIQPMFDPYIQLVYSAKSTDVDTVIIDGKIVVRNKEVLTIDKSEILQKAKKWKEKIICGN</sequence>
<dbReference type="CDD" id="cd01298">
    <property type="entry name" value="ATZ_TRZ_like"/>
    <property type="match status" value="1"/>
</dbReference>
<keyword evidence="3 4" id="KW-0862">Zinc</keyword>
<accession>A0AA45WKF2</accession>
<keyword evidence="1 4" id="KW-0479">Metal-binding</keyword>
<evidence type="ECO:0000256" key="3">
    <source>
        <dbReference type="ARBA" id="ARBA00022833"/>
    </source>
</evidence>
<dbReference type="Gene3D" id="2.30.40.10">
    <property type="entry name" value="Urease, subunit C, domain 1"/>
    <property type="match status" value="1"/>
</dbReference>
<dbReference type="GO" id="GO:0090614">
    <property type="term" value="F:5'-methylthioadenosine deaminase activity"/>
    <property type="evidence" value="ECO:0007669"/>
    <property type="project" value="UniProtKB-UniRule"/>
</dbReference>
<dbReference type="Proteomes" id="UP001157947">
    <property type="component" value="Unassembled WGS sequence"/>
</dbReference>
<dbReference type="GO" id="GO:0046872">
    <property type="term" value="F:metal ion binding"/>
    <property type="evidence" value="ECO:0007669"/>
    <property type="project" value="UniProtKB-KW"/>
</dbReference>
<feature type="binding site" evidence="4">
    <location>
        <position position="186"/>
    </location>
    <ligand>
        <name>substrate</name>
    </ligand>
</feature>
<comment type="caution">
    <text evidence="4">Lacks conserved residue(s) required for the propagation of feature annotation.</text>
</comment>